<sequence>MILYGLNLWEVLGSWNGFLDISVRHFFEIEIYRKSSIHTKNRGLANIYSEKFF</sequence>
<keyword evidence="2" id="KW-1185">Reference proteome</keyword>
<organism evidence="1 2">
    <name type="scientific">Helianthus annuus</name>
    <name type="common">Common sunflower</name>
    <dbReference type="NCBI Taxonomy" id="4232"/>
    <lineage>
        <taxon>Eukaryota</taxon>
        <taxon>Viridiplantae</taxon>
        <taxon>Streptophyta</taxon>
        <taxon>Embryophyta</taxon>
        <taxon>Tracheophyta</taxon>
        <taxon>Spermatophyta</taxon>
        <taxon>Magnoliopsida</taxon>
        <taxon>eudicotyledons</taxon>
        <taxon>Gunneridae</taxon>
        <taxon>Pentapetalae</taxon>
        <taxon>asterids</taxon>
        <taxon>campanulids</taxon>
        <taxon>Asterales</taxon>
        <taxon>Asteraceae</taxon>
        <taxon>Asteroideae</taxon>
        <taxon>Heliantheae alliance</taxon>
        <taxon>Heliantheae</taxon>
        <taxon>Helianthus</taxon>
    </lineage>
</organism>
<geneLocation type="chloroplast" evidence="1"/>
<proteinExistence type="predicted"/>
<keyword evidence="1" id="KW-0150">Chloroplast</keyword>
<keyword evidence="1" id="KW-0934">Plastid</keyword>
<accession>A0A9K3DFU2</accession>
<gene>
    <name evidence="1" type="ORF">HanXRQr2_CPg0835881</name>
</gene>
<dbReference type="AlphaFoldDB" id="A0A9K3DFU2"/>
<comment type="caution">
    <text evidence="1">The sequence shown here is derived from an EMBL/GenBank/DDBJ whole genome shotgun (WGS) entry which is preliminary data.</text>
</comment>
<reference evidence="1" key="1">
    <citation type="journal article" date="2017" name="Nature">
        <title>The sunflower genome provides insights into oil metabolism, flowering and Asterid evolution.</title>
        <authorList>
            <person name="Badouin H."/>
            <person name="Gouzy J."/>
            <person name="Grassa C.J."/>
            <person name="Murat F."/>
            <person name="Staton S.E."/>
            <person name="Cottret L."/>
            <person name="Lelandais-Briere C."/>
            <person name="Owens G.L."/>
            <person name="Carrere S."/>
            <person name="Mayjonade B."/>
            <person name="Legrand L."/>
            <person name="Gill N."/>
            <person name="Kane N.C."/>
            <person name="Bowers J.E."/>
            <person name="Hubner S."/>
            <person name="Bellec A."/>
            <person name="Berard A."/>
            <person name="Berges H."/>
            <person name="Blanchet N."/>
            <person name="Boniface M.C."/>
            <person name="Brunel D."/>
            <person name="Catrice O."/>
            <person name="Chaidir N."/>
            <person name="Claudel C."/>
            <person name="Donnadieu C."/>
            <person name="Faraut T."/>
            <person name="Fievet G."/>
            <person name="Helmstetter N."/>
            <person name="King M."/>
            <person name="Knapp S.J."/>
            <person name="Lai Z."/>
            <person name="Le Paslier M.C."/>
            <person name="Lippi Y."/>
            <person name="Lorenzon L."/>
            <person name="Mandel J.R."/>
            <person name="Marage G."/>
            <person name="Marchand G."/>
            <person name="Marquand E."/>
            <person name="Bret-Mestries E."/>
            <person name="Morien E."/>
            <person name="Nambeesan S."/>
            <person name="Nguyen T."/>
            <person name="Pegot-Espagnet P."/>
            <person name="Pouilly N."/>
            <person name="Raftis F."/>
            <person name="Sallet E."/>
            <person name="Schiex T."/>
            <person name="Thomas J."/>
            <person name="Vandecasteele C."/>
            <person name="Vares D."/>
            <person name="Vear F."/>
            <person name="Vautrin S."/>
            <person name="Crespi M."/>
            <person name="Mangin B."/>
            <person name="Burke J.M."/>
            <person name="Salse J."/>
            <person name="Munos S."/>
            <person name="Vincourt P."/>
            <person name="Rieseberg L.H."/>
            <person name="Langlade N.B."/>
        </authorList>
    </citation>
    <scope>NUCLEOTIDE SEQUENCE</scope>
    <source>
        <tissue evidence="1">Leaves</tissue>
    </source>
</reference>
<protein>
    <submittedName>
        <fullName evidence="1">Uncharacterized protein</fullName>
    </submittedName>
</protein>
<dbReference type="Proteomes" id="UP000215914">
    <property type="component" value="Unassembled WGS sequence"/>
</dbReference>
<reference evidence="1" key="2">
    <citation type="submission" date="2020-06" db="EMBL/GenBank/DDBJ databases">
        <title>Helianthus annuus Genome sequencing and assembly Release 2.</title>
        <authorList>
            <person name="Gouzy J."/>
            <person name="Langlade N."/>
            <person name="Munos S."/>
        </authorList>
    </citation>
    <scope>NUCLEOTIDE SEQUENCE</scope>
    <source>
        <tissue evidence="1">Leaves</tissue>
    </source>
</reference>
<name>A0A9K3DFU2_HELAN</name>
<evidence type="ECO:0000313" key="2">
    <source>
        <dbReference type="Proteomes" id="UP000215914"/>
    </source>
</evidence>
<dbReference type="EMBL" id="MNCJ02000333">
    <property type="protein sequence ID" value="KAF5753212.1"/>
    <property type="molecule type" value="Genomic_DNA"/>
</dbReference>
<evidence type="ECO:0000313" key="1">
    <source>
        <dbReference type="EMBL" id="KAF5753212.1"/>
    </source>
</evidence>